<sequence>MKDNIVISENSDSSLVLRNIEQKDQNMLRQWKNKNRDYFFFKDEINAEMQQIWFEKYLNDSNNFLFAVEYNMTLIGCMGFKVTPEGADVYNIILGNDSFAKSGIMSKAMKIMCSYILEIGIDKVFLKVLQSNKIAYEWYLKNSFSKKYSSEDYHFLELDMKNFDRCKIDIVCKNA</sequence>
<dbReference type="InterPro" id="IPR016181">
    <property type="entry name" value="Acyl_CoA_acyltransferase"/>
</dbReference>
<name>A0A1F7SI18_9BACT</name>
<evidence type="ECO:0000313" key="2">
    <source>
        <dbReference type="EMBL" id="OGL53381.1"/>
    </source>
</evidence>
<dbReference type="Proteomes" id="UP000178082">
    <property type="component" value="Unassembled WGS sequence"/>
</dbReference>
<reference evidence="2 3" key="1">
    <citation type="journal article" date="2016" name="Nat. Commun.">
        <title>Thousands of microbial genomes shed light on interconnected biogeochemical processes in an aquifer system.</title>
        <authorList>
            <person name="Anantharaman K."/>
            <person name="Brown C.T."/>
            <person name="Hug L.A."/>
            <person name="Sharon I."/>
            <person name="Castelle C.J."/>
            <person name="Probst A.J."/>
            <person name="Thomas B.C."/>
            <person name="Singh A."/>
            <person name="Wilkins M.J."/>
            <person name="Karaoz U."/>
            <person name="Brodie E.L."/>
            <person name="Williams K.H."/>
            <person name="Hubbard S.S."/>
            <person name="Banfield J.F."/>
        </authorList>
    </citation>
    <scope>NUCLEOTIDE SEQUENCE [LARGE SCALE GENOMIC DNA]</scope>
</reference>
<dbReference type="GO" id="GO:0016747">
    <property type="term" value="F:acyltransferase activity, transferring groups other than amino-acyl groups"/>
    <property type="evidence" value="ECO:0007669"/>
    <property type="project" value="InterPro"/>
</dbReference>
<organism evidence="2 3">
    <name type="scientific">Candidatus Schekmanbacteria bacterium RIFCSPLOWO2_12_FULL_38_15</name>
    <dbReference type="NCBI Taxonomy" id="1817883"/>
    <lineage>
        <taxon>Bacteria</taxon>
        <taxon>Candidatus Schekmaniibacteriota</taxon>
    </lineage>
</organism>
<dbReference type="Gene3D" id="3.40.630.30">
    <property type="match status" value="1"/>
</dbReference>
<dbReference type="EMBL" id="MGDI01000025">
    <property type="protein sequence ID" value="OGL53381.1"/>
    <property type="molecule type" value="Genomic_DNA"/>
</dbReference>
<comment type="caution">
    <text evidence="2">The sequence shown here is derived from an EMBL/GenBank/DDBJ whole genome shotgun (WGS) entry which is preliminary data.</text>
</comment>
<feature type="domain" description="N-acetyltransferase" evidence="1">
    <location>
        <begin position="15"/>
        <end position="165"/>
    </location>
</feature>
<dbReference type="InterPro" id="IPR000182">
    <property type="entry name" value="GNAT_dom"/>
</dbReference>
<evidence type="ECO:0000313" key="3">
    <source>
        <dbReference type="Proteomes" id="UP000178082"/>
    </source>
</evidence>
<dbReference type="STRING" id="1817883.A3G31_07715"/>
<accession>A0A1F7SI18</accession>
<protein>
    <recommendedName>
        <fullName evidence="1">N-acetyltransferase domain-containing protein</fullName>
    </recommendedName>
</protein>
<gene>
    <name evidence="2" type="ORF">A3G31_07715</name>
</gene>
<dbReference type="Pfam" id="PF13302">
    <property type="entry name" value="Acetyltransf_3"/>
    <property type="match status" value="1"/>
</dbReference>
<dbReference type="AlphaFoldDB" id="A0A1F7SI18"/>
<evidence type="ECO:0000259" key="1">
    <source>
        <dbReference type="PROSITE" id="PS51186"/>
    </source>
</evidence>
<proteinExistence type="predicted"/>
<dbReference type="SUPFAM" id="SSF55729">
    <property type="entry name" value="Acyl-CoA N-acyltransferases (Nat)"/>
    <property type="match status" value="1"/>
</dbReference>
<dbReference type="PROSITE" id="PS51186">
    <property type="entry name" value="GNAT"/>
    <property type="match status" value="1"/>
</dbReference>